<sequence>MFGKQLDKIATTMTDMEKEKYVDEHRRDNAISIKFVRYTQIEVRAGEYFKTTQVQGDVRVLKESCYGHKHLSVSEKE</sequence>
<dbReference type="AlphaFoldDB" id="A0A0G4F2W1"/>
<reference evidence="1" key="1">
    <citation type="submission" date="2014-11" db="EMBL/GenBank/DDBJ databases">
        <authorList>
            <person name="Otto D Thomas"/>
            <person name="Naeem Raeece"/>
        </authorList>
    </citation>
    <scope>NUCLEOTIDE SEQUENCE</scope>
</reference>
<dbReference type="EMBL" id="CDMZ01000075">
    <property type="protein sequence ID" value="CEM06012.1"/>
    <property type="molecule type" value="Genomic_DNA"/>
</dbReference>
<gene>
    <name evidence="1" type="ORF">Cvel_14803</name>
</gene>
<name>A0A0G4F2W1_9ALVE</name>
<evidence type="ECO:0000313" key="1">
    <source>
        <dbReference type="EMBL" id="CEM06012.1"/>
    </source>
</evidence>
<organism evidence="1">
    <name type="scientific">Chromera velia CCMP2878</name>
    <dbReference type="NCBI Taxonomy" id="1169474"/>
    <lineage>
        <taxon>Eukaryota</taxon>
        <taxon>Sar</taxon>
        <taxon>Alveolata</taxon>
        <taxon>Colpodellida</taxon>
        <taxon>Chromeraceae</taxon>
        <taxon>Chromera</taxon>
    </lineage>
</organism>
<accession>A0A0G4F2W1</accession>
<protein>
    <submittedName>
        <fullName evidence="1">Uncharacterized protein</fullName>
    </submittedName>
</protein>
<dbReference type="VEuPathDB" id="CryptoDB:Cvel_14803"/>
<proteinExistence type="predicted"/>